<accession>A0A835RWN0</accession>
<evidence type="ECO:0000256" key="1">
    <source>
        <dbReference type="SAM" id="MobiDB-lite"/>
    </source>
</evidence>
<dbReference type="OrthoDB" id="6500128at2759"/>
<evidence type="ECO:0000313" key="2">
    <source>
        <dbReference type="EMBL" id="KAG0499624.1"/>
    </source>
</evidence>
<feature type="region of interest" description="Disordered" evidence="1">
    <location>
        <begin position="1"/>
        <end position="24"/>
    </location>
</feature>
<evidence type="ECO:0000313" key="3">
    <source>
        <dbReference type="Proteomes" id="UP000636800"/>
    </source>
</evidence>
<gene>
    <name evidence="2" type="ORF">HPP92_004315</name>
</gene>
<organism evidence="2 3">
    <name type="scientific">Vanilla planifolia</name>
    <name type="common">Vanilla</name>
    <dbReference type="NCBI Taxonomy" id="51239"/>
    <lineage>
        <taxon>Eukaryota</taxon>
        <taxon>Viridiplantae</taxon>
        <taxon>Streptophyta</taxon>
        <taxon>Embryophyta</taxon>
        <taxon>Tracheophyta</taxon>
        <taxon>Spermatophyta</taxon>
        <taxon>Magnoliopsida</taxon>
        <taxon>Liliopsida</taxon>
        <taxon>Asparagales</taxon>
        <taxon>Orchidaceae</taxon>
        <taxon>Vanilloideae</taxon>
        <taxon>Vanilleae</taxon>
        <taxon>Vanilla</taxon>
    </lineage>
</organism>
<feature type="compositionally biased region" description="Basic and acidic residues" evidence="1">
    <location>
        <begin position="41"/>
        <end position="57"/>
    </location>
</feature>
<reference evidence="2 3" key="1">
    <citation type="journal article" date="2020" name="Nat. Food">
        <title>A phased Vanilla planifolia genome enables genetic improvement of flavour and production.</title>
        <authorList>
            <person name="Hasing T."/>
            <person name="Tang H."/>
            <person name="Brym M."/>
            <person name="Khazi F."/>
            <person name="Huang T."/>
            <person name="Chambers A.H."/>
        </authorList>
    </citation>
    <scope>NUCLEOTIDE SEQUENCE [LARGE SCALE GENOMIC DNA]</scope>
    <source>
        <tissue evidence="2">Leaf</tissue>
    </source>
</reference>
<dbReference type="EMBL" id="JADCNL010000001">
    <property type="protein sequence ID" value="KAG0499624.1"/>
    <property type="molecule type" value="Genomic_DNA"/>
</dbReference>
<dbReference type="AlphaFoldDB" id="A0A835RWN0"/>
<name>A0A835RWN0_VANPL</name>
<feature type="region of interest" description="Disordered" evidence="1">
    <location>
        <begin position="41"/>
        <end position="60"/>
    </location>
</feature>
<keyword evidence="3" id="KW-1185">Reference proteome</keyword>
<protein>
    <submittedName>
        <fullName evidence="2">Uncharacterized protein</fullName>
    </submittedName>
</protein>
<proteinExistence type="predicted"/>
<sequence length="88" mass="10469">MAGGERDGGSSPSEMGSPECQPCRRRRRYYSLQRRRRDREELMGCSKDDRRGQDDGRGSFARSFHGFQWYRMQRKQGYCHQLFLVPYP</sequence>
<feature type="compositionally biased region" description="Low complexity" evidence="1">
    <location>
        <begin position="9"/>
        <end position="21"/>
    </location>
</feature>
<dbReference type="Proteomes" id="UP000636800">
    <property type="component" value="Chromosome 1"/>
</dbReference>
<comment type="caution">
    <text evidence="2">The sequence shown here is derived from an EMBL/GenBank/DDBJ whole genome shotgun (WGS) entry which is preliminary data.</text>
</comment>